<comment type="subcellular location">
    <subcellularLocation>
        <location evidence="1">Secreted</location>
    </subcellularLocation>
</comment>
<proteinExistence type="predicted"/>
<dbReference type="GO" id="GO:0005576">
    <property type="term" value="C:extracellular region"/>
    <property type="evidence" value="ECO:0007669"/>
    <property type="project" value="UniProtKB-SubCell"/>
</dbReference>
<dbReference type="AlphaFoldDB" id="A0A7W6DER8"/>
<dbReference type="Pfam" id="PF00353">
    <property type="entry name" value="HemolysinCabind"/>
    <property type="match status" value="5"/>
</dbReference>
<keyword evidence="4" id="KW-1185">Reference proteome</keyword>
<keyword evidence="2" id="KW-0964">Secreted</keyword>
<dbReference type="RefSeq" id="WP_183954414.1">
    <property type="nucleotide sequence ID" value="NZ_JACIEB010000002.1"/>
</dbReference>
<accession>A0A7W6DER8</accession>
<dbReference type="PANTHER" id="PTHR38340">
    <property type="entry name" value="S-LAYER PROTEIN"/>
    <property type="match status" value="1"/>
</dbReference>
<dbReference type="Proteomes" id="UP000552757">
    <property type="component" value="Unassembled WGS sequence"/>
</dbReference>
<reference evidence="3 4" key="1">
    <citation type="submission" date="2020-08" db="EMBL/GenBank/DDBJ databases">
        <title>Genomic Encyclopedia of Type Strains, Phase IV (KMG-IV): sequencing the most valuable type-strain genomes for metagenomic binning, comparative biology and taxonomic classification.</title>
        <authorList>
            <person name="Goeker M."/>
        </authorList>
    </citation>
    <scope>NUCLEOTIDE SEQUENCE [LARGE SCALE GENOMIC DNA]</scope>
    <source>
        <strain evidence="3 4">DSM 29348</strain>
    </source>
</reference>
<evidence type="ECO:0000313" key="4">
    <source>
        <dbReference type="Proteomes" id="UP000552757"/>
    </source>
</evidence>
<dbReference type="PANTHER" id="PTHR38340:SF1">
    <property type="entry name" value="S-LAYER PROTEIN"/>
    <property type="match status" value="1"/>
</dbReference>
<protein>
    <submittedName>
        <fullName evidence="3">Ca2+-binding RTX toxin-like protein</fullName>
    </submittedName>
</protein>
<dbReference type="EMBL" id="JACIEB010000002">
    <property type="protein sequence ID" value="MBB3981412.1"/>
    <property type="molecule type" value="Genomic_DNA"/>
</dbReference>
<dbReference type="InterPro" id="IPR018511">
    <property type="entry name" value="Hemolysin-typ_Ca-bd_CS"/>
</dbReference>
<sequence>MAVRMNGVKSVVFERDALSSIGMARIQPVSAAERAWLVLDDPIEGGDSNDRLDGTAGDDTLYGYAGNDILHGFDGNDLLDGGLGIDAMYGGRGDDLFIVDNMRDRVMELAGEGVDTVRSLALRYILPENVENMVAGLTVGQALIGNVLANHLSGNVGNDILNGGGGSDVMAGAAGDDLYYVNDAGDNVVEDEGQGNDSIMSSVTYSLEGRFVEALTLLGTAVLNAYGNDGANILNGNVADNLLMGNGGNDVLNGGIGEDILNGGTGADRMDGGVGNDIYIVDNVGDIVIELPESSRPENSRDEVRTSLARYTLPAEVERLTGTMSSGQTLIGNGLRNVIIGRHGDDVINGGAGTDLMVGGLGNDVYYVDNSGDRMVEKVNGGEDVVKSSVSFSLAGQHIEDLVLMGFGDIDATGNPLANRLFGNENDNDLHGMAGNDVMTGGGGSDRFFFETMLGSSNVDRITDFNVADDTIMLQYPPFKTGSYGVLEESRFHIGTAPQDADDRVIYDPASGNLFYDRDGTGVAATILFAQISPGLALTHADFIIF</sequence>
<evidence type="ECO:0000313" key="3">
    <source>
        <dbReference type="EMBL" id="MBB3981412.1"/>
    </source>
</evidence>
<dbReference type="Gene3D" id="2.150.10.10">
    <property type="entry name" value="Serralysin-like metalloprotease, C-terminal"/>
    <property type="match status" value="4"/>
</dbReference>
<dbReference type="InterPro" id="IPR001343">
    <property type="entry name" value="Hemolysn_Ca-bd"/>
</dbReference>
<evidence type="ECO:0000256" key="1">
    <source>
        <dbReference type="ARBA" id="ARBA00004613"/>
    </source>
</evidence>
<evidence type="ECO:0000256" key="2">
    <source>
        <dbReference type="ARBA" id="ARBA00022525"/>
    </source>
</evidence>
<dbReference type="PROSITE" id="PS00330">
    <property type="entry name" value="HEMOLYSIN_CALCIUM"/>
    <property type="match status" value="2"/>
</dbReference>
<dbReference type="InterPro" id="IPR050557">
    <property type="entry name" value="RTX_toxin/Mannuronan_C5-epim"/>
</dbReference>
<organism evidence="3 4">
    <name type="scientific">Sphingobium fontiphilum</name>
    <dbReference type="NCBI Taxonomy" id="944425"/>
    <lineage>
        <taxon>Bacteria</taxon>
        <taxon>Pseudomonadati</taxon>
        <taxon>Pseudomonadota</taxon>
        <taxon>Alphaproteobacteria</taxon>
        <taxon>Sphingomonadales</taxon>
        <taxon>Sphingomonadaceae</taxon>
        <taxon>Sphingobium</taxon>
    </lineage>
</organism>
<dbReference type="SUPFAM" id="SSF51120">
    <property type="entry name" value="beta-Roll"/>
    <property type="match status" value="4"/>
</dbReference>
<comment type="caution">
    <text evidence="3">The sequence shown here is derived from an EMBL/GenBank/DDBJ whole genome shotgun (WGS) entry which is preliminary data.</text>
</comment>
<dbReference type="GO" id="GO:0005509">
    <property type="term" value="F:calcium ion binding"/>
    <property type="evidence" value="ECO:0007669"/>
    <property type="project" value="InterPro"/>
</dbReference>
<name>A0A7W6DER8_9SPHN</name>
<dbReference type="InterPro" id="IPR011049">
    <property type="entry name" value="Serralysin-like_metalloprot_C"/>
</dbReference>
<dbReference type="PRINTS" id="PR00313">
    <property type="entry name" value="CABNDNGRPT"/>
</dbReference>
<gene>
    <name evidence="3" type="ORF">GGR44_001059</name>
</gene>